<evidence type="ECO:0000313" key="2">
    <source>
        <dbReference type="Proteomes" id="UP000261660"/>
    </source>
</evidence>
<dbReference type="Ensembl" id="ENSLBET00000004863.1">
    <property type="protein sequence ID" value="ENSLBEP00000004611.1"/>
    <property type="gene ID" value="ENSLBEG00000003551.1"/>
</dbReference>
<sequence>APTHPEIFDNEEYDCRTPEDWLACSADGKTVHGKALLPTENNIPSDDPESSLLEYSWHLVAVLEFSKEKCQYLVQKVHQNTNCLEVNTLQTDTGHWVPRIRLLFIAEDPRVFVERIQFALRLRDKVEALIFYHLTVDCMPTWSETPSLILTVYSVSKHTLSTPGLSVEKCLGDLEMEVKLDYERTMNRMIFDKVVQSQSEDFSHINLPETESVPESVPQSGKAVSLESITLS</sequence>
<keyword evidence="2" id="KW-1185">Reference proteome</keyword>
<proteinExistence type="predicted"/>
<protein>
    <submittedName>
        <fullName evidence="1">Uncharacterized protein</fullName>
    </submittedName>
</protein>
<dbReference type="Proteomes" id="UP000261660">
    <property type="component" value="Unplaced"/>
</dbReference>
<dbReference type="STRING" id="56723.ENSLBEP00000004611"/>
<organism evidence="1 2">
    <name type="scientific">Labrus bergylta</name>
    <name type="common">ballan wrasse</name>
    <dbReference type="NCBI Taxonomy" id="56723"/>
    <lineage>
        <taxon>Eukaryota</taxon>
        <taxon>Metazoa</taxon>
        <taxon>Chordata</taxon>
        <taxon>Craniata</taxon>
        <taxon>Vertebrata</taxon>
        <taxon>Euteleostomi</taxon>
        <taxon>Actinopterygii</taxon>
        <taxon>Neopterygii</taxon>
        <taxon>Teleostei</taxon>
        <taxon>Neoteleostei</taxon>
        <taxon>Acanthomorphata</taxon>
        <taxon>Eupercaria</taxon>
        <taxon>Labriformes</taxon>
        <taxon>Labridae</taxon>
        <taxon>Labrus</taxon>
    </lineage>
</organism>
<evidence type="ECO:0000313" key="1">
    <source>
        <dbReference type="Ensembl" id="ENSLBEP00000004611.1"/>
    </source>
</evidence>
<reference evidence="1" key="1">
    <citation type="submission" date="2025-08" db="UniProtKB">
        <authorList>
            <consortium name="Ensembl"/>
        </authorList>
    </citation>
    <scope>IDENTIFICATION</scope>
</reference>
<name>A0A3Q3EEV5_9LABR</name>
<reference evidence="1" key="2">
    <citation type="submission" date="2025-09" db="UniProtKB">
        <authorList>
            <consortium name="Ensembl"/>
        </authorList>
    </citation>
    <scope>IDENTIFICATION</scope>
</reference>
<dbReference type="AlphaFoldDB" id="A0A3Q3EEV5"/>
<dbReference type="GeneTree" id="ENSGT00940000174829"/>
<dbReference type="InParanoid" id="A0A3Q3EEV5"/>
<accession>A0A3Q3EEV5</accession>